<proteinExistence type="predicted"/>
<dbReference type="SUPFAM" id="SSF101386">
    <property type="entry name" value="all-alpha NTP pyrophosphatases"/>
    <property type="match status" value="1"/>
</dbReference>
<reference evidence="2" key="1">
    <citation type="submission" date="2022-08" db="EMBL/GenBank/DDBJ databases">
        <title>Complete genome sequence of Mycoplasma molare type strain H 542.</title>
        <authorList>
            <person name="Spergser J."/>
        </authorList>
    </citation>
    <scope>NUCLEOTIDE SEQUENCE</scope>
    <source>
        <strain evidence="2">H 542</strain>
    </source>
</reference>
<dbReference type="InterPro" id="IPR011411">
    <property type="entry name" value="MazG-related_YvdC"/>
</dbReference>
<dbReference type="PIRSF" id="PIRSF036521">
    <property type="entry name" value="UCP036521_pph"/>
    <property type="match status" value="1"/>
</dbReference>
<dbReference type="Gene3D" id="1.10.287.1080">
    <property type="entry name" value="MazG-like"/>
    <property type="match status" value="1"/>
</dbReference>
<sequence>MKKELTIKQLQEYLYEIYKNKANNVRMLTKLTEEVGEVAEAIAIKEGWKQNKQNVSLEEELADIIHYTVALASINNINLSEVIIRKDKEAAKRYEHEYNLEEFIKKNK</sequence>
<accession>A0ABY5TYE2</accession>
<keyword evidence="3" id="KW-1185">Reference proteome</keyword>
<dbReference type="RefSeq" id="WP_027123344.1">
    <property type="nucleotide sequence ID" value="NZ_CP103423.1"/>
</dbReference>
<evidence type="ECO:0000313" key="2">
    <source>
        <dbReference type="EMBL" id="UWD34253.1"/>
    </source>
</evidence>
<feature type="domain" description="NTP pyrophosphohydrolase MazG-like" evidence="1">
    <location>
        <begin position="26"/>
        <end position="85"/>
    </location>
</feature>
<evidence type="ECO:0000313" key="3">
    <source>
        <dbReference type="Proteomes" id="UP001058364"/>
    </source>
</evidence>
<organism evidence="2 3">
    <name type="scientific">Mesomycoplasma molare</name>
    <dbReference type="NCBI Taxonomy" id="171288"/>
    <lineage>
        <taxon>Bacteria</taxon>
        <taxon>Bacillati</taxon>
        <taxon>Mycoplasmatota</taxon>
        <taxon>Mycoplasmoidales</taxon>
        <taxon>Metamycoplasmataceae</taxon>
        <taxon>Mesomycoplasma</taxon>
    </lineage>
</organism>
<dbReference type="PANTHER" id="PTHR42702">
    <property type="entry name" value="NUCLEOTIDE PYROPHOSPHOHYDROLASE"/>
    <property type="match status" value="1"/>
</dbReference>
<dbReference type="InterPro" id="IPR004518">
    <property type="entry name" value="MazG-like_dom"/>
</dbReference>
<dbReference type="EMBL" id="CP103423">
    <property type="protein sequence ID" value="UWD34253.1"/>
    <property type="molecule type" value="Genomic_DNA"/>
</dbReference>
<dbReference type="Pfam" id="PF03819">
    <property type="entry name" value="MazG"/>
    <property type="match status" value="1"/>
</dbReference>
<gene>
    <name evidence="2" type="ORF">NX772_00255</name>
</gene>
<dbReference type="Proteomes" id="UP001058364">
    <property type="component" value="Chromosome"/>
</dbReference>
<evidence type="ECO:0000259" key="1">
    <source>
        <dbReference type="Pfam" id="PF03819"/>
    </source>
</evidence>
<dbReference type="PANTHER" id="PTHR42702:SF1">
    <property type="entry name" value="REGULATORY PROTEIN FOR BETA-LACTAMASE"/>
    <property type="match status" value="1"/>
</dbReference>
<name>A0ABY5TYE2_9BACT</name>
<protein>
    <submittedName>
        <fullName evidence="2">Nucleotide pyrophosphohydrolase</fullName>
    </submittedName>
</protein>